<evidence type="ECO:0000313" key="4">
    <source>
        <dbReference type="Proteomes" id="UP001230496"/>
    </source>
</evidence>
<feature type="domain" description="Fibronectin type-III" evidence="2">
    <location>
        <begin position="303"/>
        <end position="389"/>
    </location>
</feature>
<name>A0AA51RET4_9BACT</name>
<dbReference type="RefSeq" id="WP_308350093.1">
    <property type="nucleotide sequence ID" value="NZ_CP129971.1"/>
</dbReference>
<organism evidence="3 4">
    <name type="scientific">Marivirga salinarum</name>
    <dbReference type="NCBI Taxonomy" id="3059078"/>
    <lineage>
        <taxon>Bacteria</taxon>
        <taxon>Pseudomonadati</taxon>
        <taxon>Bacteroidota</taxon>
        <taxon>Cytophagia</taxon>
        <taxon>Cytophagales</taxon>
        <taxon>Marivirgaceae</taxon>
        <taxon>Marivirga</taxon>
    </lineage>
</organism>
<protein>
    <submittedName>
        <fullName evidence="3">DUF5675 family protein</fullName>
    </submittedName>
</protein>
<evidence type="ECO:0000259" key="2">
    <source>
        <dbReference type="PROSITE" id="PS50853"/>
    </source>
</evidence>
<gene>
    <name evidence="3" type="ORF">QYS49_32785</name>
</gene>
<dbReference type="CDD" id="cd00063">
    <property type="entry name" value="FN3"/>
    <property type="match status" value="1"/>
</dbReference>
<dbReference type="PROSITE" id="PS50853">
    <property type="entry name" value="FN3"/>
    <property type="match status" value="1"/>
</dbReference>
<dbReference type="InterPro" id="IPR003961">
    <property type="entry name" value="FN3_dom"/>
</dbReference>
<keyword evidence="4" id="KW-1185">Reference proteome</keyword>
<dbReference type="InterPro" id="IPR043732">
    <property type="entry name" value="DUF5675"/>
</dbReference>
<evidence type="ECO:0000256" key="1">
    <source>
        <dbReference type="SAM" id="MobiDB-lite"/>
    </source>
</evidence>
<dbReference type="KEGG" id="msaa:QYS49_32785"/>
<dbReference type="Pfam" id="PF18925">
    <property type="entry name" value="DUF5675"/>
    <property type="match status" value="1"/>
</dbReference>
<dbReference type="SUPFAM" id="SSF49265">
    <property type="entry name" value="Fibronectin type III"/>
    <property type="match status" value="1"/>
</dbReference>
<accession>A0AA51RET4</accession>
<dbReference type="Gene3D" id="2.60.40.10">
    <property type="entry name" value="Immunoglobulins"/>
    <property type="match status" value="1"/>
</dbReference>
<dbReference type="InterPro" id="IPR013783">
    <property type="entry name" value="Ig-like_fold"/>
</dbReference>
<feature type="region of interest" description="Disordered" evidence="1">
    <location>
        <begin position="499"/>
        <end position="519"/>
    </location>
</feature>
<dbReference type="Proteomes" id="UP001230496">
    <property type="component" value="Chromosome"/>
</dbReference>
<evidence type="ECO:0000313" key="3">
    <source>
        <dbReference type="EMBL" id="WMN12195.1"/>
    </source>
</evidence>
<proteinExistence type="predicted"/>
<dbReference type="AlphaFoldDB" id="A0AA51RET4"/>
<sequence>MLELARASSACFNYISKQIASLLICFLLSFPAYTQNSADPVQVTSNLIPPYSLYLSDYSDANQNKWNIQLLLKDFTQTSYQAKLRITIEGAGIRLRTRQGYSPGPIRLEPGLPYKVDETDLSNYLNIQNMEVSGINRNKLASTQKLPEGFYEFKIEVLDYNRNNKVSNTGTSMAWLVLNDPPLLNLPFEEKLRIQDPQQVQFQWTPRHTSSPNSAFETEYIFRLWEIWPEGRNPNEVVRTTPPLLERTVMTTSYFYGLNDALLIPGRSYAWQVQAINLNGRDLFKNQGKSEVRWFKYGDECLPITNLGAEALGTDRIRINWEGGWNHNRYIAQIRETGEEKWISYGTNIETKVIYDLQAITEYQIRVIPSCGAIEGTAESTLTLSTPEQELNDFECGAESDLPTIENREPIEQLNPGDRITAAGFTVILTEVIKTGDTYTGMGMIEVPLFNSARVEAMLNNIKVNTDKQLIGGNVESTLNPNGPFILDVDVVGEELSEEFGNGEDNNGEKEDIGDLPETDIDIDGEIADVEYDEEEGTITVTDTEGNTTEIDSETADENQDGNIVIEDDKGNVYVVNDNGEVSGPHQSNPDTITDDTPIDFMVQFKENENQQYGFDFKQHEALSSRYEQMQINGENYSIPWKSIKMGSTDPITAEIIGKDEFPDMIGFRNLSSNLATNPSESPTEKTVTIQTTTEEEEITAYVLQESTNEEGETEEVSITVGKLKVKQYELIRKNIVLVPINSAQIPNASLLQEELNSIYGPAVTEWEVSQEKEPYEVPADILETLDEGESGIFASFPKNMRQFNREFKRSKDNFDKDAYYLFVLEGDYSDKAGIMPFKRQFGYIFKDNADNFTKTIAHELAHGAFRLRHTFSEEGFIASKNSTDNLMDYRPDGTDLYKYQWDLVHDPESMIGWFEDDEEGEMGDFCTPFVTNLLDDIRTVNNEKPDLVEINWSGEQVECGIFYDFKLTNDQIISELTFVNNVESNQVVFGSDIYKKEEYNDFNFIYKFGNYDVVNEEMNEELPSIYSFIVPKEDSEKFEEYLFPHLFYNNTEVIESNEIIIEVRRLKYNNNRTVGIVDVDNGAFSGYTLELPKGTNEECQTGCTVERKSNGNCHRIQKGNYKFDLTTYSNKERFINKSLRVFNVPGRAGILMHRGVNARIWSYGCILVMRNDPSTDADDAKKTERTNNVDDSEQFSIELHNYVRDREIEIKANNPEIKNVKKTLIITEQNETNG</sequence>
<reference evidence="3 4" key="1">
    <citation type="submission" date="2023-08" db="EMBL/GenBank/DDBJ databases">
        <title>Comparative genomics and taxonomic characterization of three novel marine species of genus Marivirga.</title>
        <authorList>
            <person name="Muhammad N."/>
            <person name="Kim S.-G."/>
        </authorList>
    </citation>
    <scope>NUCLEOTIDE SEQUENCE [LARGE SCALE GENOMIC DNA]</scope>
    <source>
        <strain evidence="3 4">BDSF4-3</strain>
    </source>
</reference>
<dbReference type="InterPro" id="IPR036116">
    <property type="entry name" value="FN3_sf"/>
</dbReference>
<dbReference type="EMBL" id="CP129971">
    <property type="protein sequence ID" value="WMN12195.1"/>
    <property type="molecule type" value="Genomic_DNA"/>
</dbReference>